<comment type="subunit">
    <text evidence="3">F-type ATPases have 2 components, CF(1) - the catalytic core - and CF(0) - the membrane proton channel.</text>
</comment>
<evidence type="ECO:0000256" key="12">
    <source>
        <dbReference type="RuleBase" id="RU003661"/>
    </source>
</evidence>
<keyword evidence="8 13" id="KW-1133">Transmembrane helix</keyword>
<feature type="transmembrane region" description="Helical" evidence="13">
    <location>
        <begin position="6"/>
        <end position="24"/>
    </location>
</feature>
<keyword evidence="7 12" id="KW-0375">Hydrogen ion transport</keyword>
<dbReference type="CTD" id="4509"/>
<evidence type="ECO:0000256" key="13">
    <source>
        <dbReference type="SAM" id="Phobius"/>
    </source>
</evidence>
<evidence type="ECO:0000256" key="7">
    <source>
        <dbReference type="ARBA" id="ARBA00022781"/>
    </source>
</evidence>
<dbReference type="AlphaFoldDB" id="A0A343W933"/>
<comment type="subcellular location">
    <subcellularLocation>
        <location evidence="1 12">Mitochondrion membrane</location>
        <topology evidence="1 12">Single-pass membrane protein</topology>
    </subcellularLocation>
</comment>
<dbReference type="RefSeq" id="YP_009485737.1">
    <property type="nucleotide sequence ID" value="NC_037745.1"/>
</dbReference>
<keyword evidence="5 12" id="KW-0138">CF(0)</keyword>
<dbReference type="GeneID" id="36938039"/>
<evidence type="ECO:0000256" key="8">
    <source>
        <dbReference type="ARBA" id="ARBA00022989"/>
    </source>
</evidence>
<dbReference type="EMBL" id="KY069968">
    <property type="protein sequence ID" value="AVZ00873.1"/>
    <property type="molecule type" value="Genomic_DNA"/>
</dbReference>
<comment type="similarity">
    <text evidence="2 12">Belongs to the ATPase protein 8 family.</text>
</comment>
<accession>A0A343W933</accession>
<keyword evidence="10 12" id="KW-0496">Mitochondrion</keyword>
<evidence type="ECO:0000313" key="14">
    <source>
        <dbReference type="EMBL" id="AVZ00873.1"/>
    </source>
</evidence>
<keyword evidence="9 12" id="KW-0406">Ion transport</keyword>
<dbReference type="InterPro" id="IPR001421">
    <property type="entry name" value="ATP8_metazoa"/>
</dbReference>
<name>A0A343W933_9HEMI</name>
<evidence type="ECO:0000256" key="1">
    <source>
        <dbReference type="ARBA" id="ARBA00004304"/>
    </source>
</evidence>
<organism evidence="14">
    <name type="scientific">Canthesancus helluo</name>
    <dbReference type="NCBI Taxonomy" id="2126071"/>
    <lineage>
        <taxon>Eukaryota</taxon>
        <taxon>Metazoa</taxon>
        <taxon>Ecdysozoa</taxon>
        <taxon>Arthropoda</taxon>
        <taxon>Hexapoda</taxon>
        <taxon>Insecta</taxon>
        <taxon>Pterygota</taxon>
        <taxon>Neoptera</taxon>
        <taxon>Paraneoptera</taxon>
        <taxon>Hemiptera</taxon>
        <taxon>Heteroptera</taxon>
        <taxon>Panheteroptera</taxon>
        <taxon>Cimicomorpha</taxon>
        <taxon>Reduviidae</taxon>
        <taxon>Stenopodainae</taxon>
        <taxon>Canthesancus</taxon>
    </lineage>
</organism>
<keyword evidence="6 12" id="KW-0812">Transmembrane</keyword>
<keyword evidence="11 13" id="KW-0472">Membrane</keyword>
<proteinExistence type="inferred from homology"/>
<keyword evidence="4 12" id="KW-0813">Transport</keyword>
<gene>
    <name evidence="14" type="primary">ATP8</name>
</gene>
<evidence type="ECO:0000256" key="4">
    <source>
        <dbReference type="ARBA" id="ARBA00022448"/>
    </source>
</evidence>
<sequence>MPQMAPIWWTLLFIMFILSFTFIYKMIYYQFTTEPSTQSKNLFKTENINWKW</sequence>
<reference evidence="14" key="1">
    <citation type="thesis" date="2017" institute="China Agricultural University">
        <title>Studies on the comparative mitochondrial genomics and phylogeny of Heteroptera (Insecta: Hemiptera).</title>
        <authorList>
            <person name="Jiang P."/>
        </authorList>
    </citation>
    <scope>NUCLEOTIDE SEQUENCE</scope>
</reference>
<evidence type="ECO:0000256" key="10">
    <source>
        <dbReference type="ARBA" id="ARBA00023128"/>
    </source>
</evidence>
<dbReference type="GO" id="GO:0015986">
    <property type="term" value="P:proton motive force-driven ATP synthesis"/>
    <property type="evidence" value="ECO:0007669"/>
    <property type="project" value="InterPro"/>
</dbReference>
<evidence type="ECO:0000256" key="2">
    <source>
        <dbReference type="ARBA" id="ARBA00008892"/>
    </source>
</evidence>
<evidence type="ECO:0000256" key="9">
    <source>
        <dbReference type="ARBA" id="ARBA00023065"/>
    </source>
</evidence>
<dbReference type="GO" id="GO:0045259">
    <property type="term" value="C:proton-transporting ATP synthase complex"/>
    <property type="evidence" value="ECO:0007669"/>
    <property type="project" value="UniProtKB-KW"/>
</dbReference>
<protein>
    <recommendedName>
        <fullName evidence="12">ATP synthase complex subunit 8</fullName>
    </recommendedName>
</protein>
<dbReference type="GO" id="GO:0031966">
    <property type="term" value="C:mitochondrial membrane"/>
    <property type="evidence" value="ECO:0007669"/>
    <property type="project" value="UniProtKB-SubCell"/>
</dbReference>
<evidence type="ECO:0000256" key="11">
    <source>
        <dbReference type="ARBA" id="ARBA00023136"/>
    </source>
</evidence>
<dbReference type="Pfam" id="PF00895">
    <property type="entry name" value="ATP-synt_8"/>
    <property type="match status" value="1"/>
</dbReference>
<geneLocation type="mitochondrion" evidence="14"/>
<dbReference type="GO" id="GO:0015078">
    <property type="term" value="F:proton transmembrane transporter activity"/>
    <property type="evidence" value="ECO:0007669"/>
    <property type="project" value="InterPro"/>
</dbReference>
<evidence type="ECO:0000256" key="6">
    <source>
        <dbReference type="ARBA" id="ARBA00022692"/>
    </source>
</evidence>
<evidence type="ECO:0000256" key="3">
    <source>
        <dbReference type="ARBA" id="ARBA00011291"/>
    </source>
</evidence>
<evidence type="ECO:0000256" key="5">
    <source>
        <dbReference type="ARBA" id="ARBA00022547"/>
    </source>
</evidence>